<evidence type="ECO:0000313" key="1">
    <source>
        <dbReference type="EMBL" id="GIY68903.1"/>
    </source>
</evidence>
<reference evidence="1 2" key="1">
    <citation type="submission" date="2021-06" db="EMBL/GenBank/DDBJ databases">
        <title>Caerostris darwini draft genome.</title>
        <authorList>
            <person name="Kono N."/>
            <person name="Arakawa K."/>
        </authorList>
    </citation>
    <scope>NUCLEOTIDE SEQUENCE [LARGE SCALE GENOMIC DNA]</scope>
</reference>
<comment type="caution">
    <text evidence="1">The sequence shown here is derived from an EMBL/GenBank/DDBJ whole genome shotgun (WGS) entry which is preliminary data.</text>
</comment>
<name>A0AAV4VFK9_9ARAC</name>
<dbReference type="EMBL" id="BPLQ01012966">
    <property type="protein sequence ID" value="GIY68903.1"/>
    <property type="molecule type" value="Genomic_DNA"/>
</dbReference>
<proteinExistence type="predicted"/>
<accession>A0AAV4VFK9</accession>
<protein>
    <submittedName>
        <fullName evidence="1">Uncharacterized protein</fullName>
    </submittedName>
</protein>
<evidence type="ECO:0000313" key="2">
    <source>
        <dbReference type="Proteomes" id="UP001054837"/>
    </source>
</evidence>
<dbReference type="AlphaFoldDB" id="A0AAV4VFK9"/>
<organism evidence="1 2">
    <name type="scientific">Caerostris darwini</name>
    <dbReference type="NCBI Taxonomy" id="1538125"/>
    <lineage>
        <taxon>Eukaryota</taxon>
        <taxon>Metazoa</taxon>
        <taxon>Ecdysozoa</taxon>
        <taxon>Arthropoda</taxon>
        <taxon>Chelicerata</taxon>
        <taxon>Arachnida</taxon>
        <taxon>Araneae</taxon>
        <taxon>Araneomorphae</taxon>
        <taxon>Entelegynae</taxon>
        <taxon>Araneoidea</taxon>
        <taxon>Araneidae</taxon>
        <taxon>Caerostris</taxon>
    </lineage>
</organism>
<gene>
    <name evidence="1" type="ORF">CDAR_293891</name>
</gene>
<keyword evidence="2" id="KW-1185">Reference proteome</keyword>
<dbReference type="Proteomes" id="UP001054837">
    <property type="component" value="Unassembled WGS sequence"/>
</dbReference>
<sequence>MRGGKCQWIDACYAAVAPTFFPTPFGGLIAGKRATGEAAPPTKAPKRHFALVHAHRSLAGTGRGAAPLVSERTGAVLRGT</sequence>